<reference evidence="2" key="1">
    <citation type="submission" date="2021-02" db="EMBL/GenBank/DDBJ databases">
        <authorList>
            <person name="Nowell W R."/>
        </authorList>
    </citation>
    <scope>NUCLEOTIDE SEQUENCE</scope>
</reference>
<name>A0A820UYS2_9BILA</name>
<dbReference type="EMBL" id="CAJOBR010000296">
    <property type="protein sequence ID" value="CAF4492732.1"/>
    <property type="molecule type" value="Genomic_DNA"/>
</dbReference>
<dbReference type="Proteomes" id="UP000663872">
    <property type="component" value="Unassembled WGS sequence"/>
</dbReference>
<dbReference type="EMBL" id="CAJNYT010003887">
    <property type="protein sequence ID" value="CAF3610210.1"/>
    <property type="molecule type" value="Genomic_DNA"/>
</dbReference>
<evidence type="ECO:0000313" key="1">
    <source>
        <dbReference type="EMBL" id="CAF3610210.1"/>
    </source>
</evidence>
<sequence length="124" mass="13376">MITIAQPNASISDLQIQLGICWAQNAPEAIVELTTNLISEKTGLATTTTTTQTSCLTMAPPNTTTVVASTFTKGQACDSVEHLEEYILDYIQYYTQLGMCSVGINTGKLTTEHTDFTNYAGNTD</sequence>
<proteinExistence type="predicted"/>
<gene>
    <name evidence="1" type="ORF">GRG538_LOCUS23135</name>
    <name evidence="2" type="ORF">QYT958_LOCUS3995</name>
</gene>
<organism evidence="2 3">
    <name type="scientific">Rotaria socialis</name>
    <dbReference type="NCBI Taxonomy" id="392032"/>
    <lineage>
        <taxon>Eukaryota</taxon>
        <taxon>Metazoa</taxon>
        <taxon>Spiralia</taxon>
        <taxon>Gnathifera</taxon>
        <taxon>Rotifera</taxon>
        <taxon>Eurotatoria</taxon>
        <taxon>Bdelloidea</taxon>
        <taxon>Philodinida</taxon>
        <taxon>Philodinidae</taxon>
        <taxon>Rotaria</taxon>
    </lineage>
</organism>
<evidence type="ECO:0000313" key="2">
    <source>
        <dbReference type="EMBL" id="CAF4492732.1"/>
    </source>
</evidence>
<comment type="caution">
    <text evidence="2">The sequence shown here is derived from an EMBL/GenBank/DDBJ whole genome shotgun (WGS) entry which is preliminary data.</text>
</comment>
<dbReference type="AlphaFoldDB" id="A0A820UYS2"/>
<evidence type="ECO:0000313" key="3">
    <source>
        <dbReference type="Proteomes" id="UP000663848"/>
    </source>
</evidence>
<accession>A0A820UYS2</accession>
<protein>
    <submittedName>
        <fullName evidence="2">Uncharacterized protein</fullName>
    </submittedName>
</protein>
<dbReference type="Proteomes" id="UP000663848">
    <property type="component" value="Unassembled WGS sequence"/>
</dbReference>